<evidence type="ECO:0000256" key="6">
    <source>
        <dbReference type="SAM" id="MobiDB-lite"/>
    </source>
</evidence>
<dbReference type="CDD" id="cd00023">
    <property type="entry name" value="BBI"/>
    <property type="match status" value="1"/>
</dbReference>
<dbReference type="PROSITE" id="PS00281">
    <property type="entry name" value="BOWMAN_BIRK"/>
    <property type="match status" value="1"/>
</dbReference>
<evidence type="ECO:0000256" key="4">
    <source>
        <dbReference type="ARBA" id="ARBA00023157"/>
    </source>
</evidence>
<organism evidence="9 10">
    <name type="scientific">Lolium multiflorum</name>
    <name type="common">Italian ryegrass</name>
    <name type="synonym">Lolium perenne subsp. multiflorum</name>
    <dbReference type="NCBI Taxonomy" id="4521"/>
    <lineage>
        <taxon>Eukaryota</taxon>
        <taxon>Viridiplantae</taxon>
        <taxon>Streptophyta</taxon>
        <taxon>Embryophyta</taxon>
        <taxon>Tracheophyta</taxon>
        <taxon>Spermatophyta</taxon>
        <taxon>Magnoliopsida</taxon>
        <taxon>Liliopsida</taxon>
        <taxon>Poales</taxon>
        <taxon>Poaceae</taxon>
        <taxon>BOP clade</taxon>
        <taxon>Pooideae</taxon>
        <taxon>Poodae</taxon>
        <taxon>Poeae</taxon>
        <taxon>Poeae Chloroplast Group 2 (Poeae type)</taxon>
        <taxon>Loliodinae</taxon>
        <taxon>Loliinae</taxon>
        <taxon>Lolium</taxon>
    </lineage>
</organism>
<sequence>MNMKTYLSACILLMLSLEGALLVAGRPSAAATTIRLPIDTQAAALARPWDCCDFALCTRSIPPYCRCMDEVDHCAATCKDCAASSSDPSRHVCQDMFIGFPGPKCTTVEDNNVGSAHAHTENTQIDMSKGELACGLRDSAVQCVGWNLDLGFCKEASLSGGEVEERTVISDDNQDAPSFVSEPADSRKSAGSDEKEAASEATASAQSPPPAVSPKNKRKRNDVEDSGTSKTEEAVPSRQKAAYDPYLGPSSVLTMKKKYQLLMWLLERPTIKELLRIGSQFIGYREYASKAEEKLVEVNERANTLAQKLEQSEEARKKPESDAVQARREADKAKADAAGVEDLRKRLHDAETSLSKHITAQSAREEAILKRLRTQNRRFVMSTRYTNGLTAKATLTNNTSKRSPSDFTSCAELEEGEPADVYGVWHDPFTSTSACATRAPISQTSASGRQVSAYPVSAKQAFGRSCEVVHQPRERLHTEELRWMRRRRRRALMATPGLAGVRGFGAHWSSAATGSGGDGHGGDGAREATAAGVFFFSIAA</sequence>
<feature type="compositionally biased region" description="Basic and acidic residues" evidence="6">
    <location>
        <begin position="184"/>
        <end position="198"/>
    </location>
</feature>
<reference evidence="9" key="1">
    <citation type="submission" date="2023-07" db="EMBL/GenBank/DDBJ databases">
        <title>A chromosome-level genome assembly of Lolium multiflorum.</title>
        <authorList>
            <person name="Chen Y."/>
            <person name="Copetti D."/>
            <person name="Kolliker R."/>
            <person name="Studer B."/>
        </authorList>
    </citation>
    <scope>NUCLEOTIDE SEQUENCE</scope>
    <source>
        <strain evidence="9">02402/16</strain>
        <tissue evidence="9">Leaf</tissue>
    </source>
</reference>
<feature type="region of interest" description="Disordered" evidence="6">
    <location>
        <begin position="307"/>
        <end position="340"/>
    </location>
</feature>
<proteinExistence type="inferred from homology"/>
<evidence type="ECO:0000256" key="3">
    <source>
        <dbReference type="ARBA" id="ARBA00022900"/>
    </source>
</evidence>
<dbReference type="SMART" id="SM00269">
    <property type="entry name" value="BowB"/>
    <property type="match status" value="1"/>
</dbReference>
<evidence type="ECO:0000256" key="2">
    <source>
        <dbReference type="ARBA" id="ARBA00022690"/>
    </source>
</evidence>
<keyword evidence="7" id="KW-0732">Signal</keyword>
<keyword evidence="3 5" id="KW-0722">Serine protease inhibitor</keyword>
<dbReference type="GO" id="GO:0004867">
    <property type="term" value="F:serine-type endopeptidase inhibitor activity"/>
    <property type="evidence" value="ECO:0007669"/>
    <property type="project" value="UniProtKB-KW"/>
</dbReference>
<dbReference type="Pfam" id="PF00228">
    <property type="entry name" value="Bowman-Birk_leg"/>
    <property type="match status" value="2"/>
</dbReference>
<evidence type="ECO:0000256" key="1">
    <source>
        <dbReference type="ARBA" id="ARBA00008506"/>
    </source>
</evidence>
<name>A0AAD8WG08_LOLMU</name>
<feature type="domain" description="Bowman-Birk serine protease inhibitors family" evidence="8">
    <location>
        <begin position="67"/>
        <end position="81"/>
    </location>
</feature>
<dbReference type="InterPro" id="IPR035995">
    <property type="entry name" value="Bowman-Birk_prot_inh"/>
</dbReference>
<evidence type="ECO:0000256" key="7">
    <source>
        <dbReference type="SAM" id="SignalP"/>
    </source>
</evidence>
<dbReference type="SUPFAM" id="SSF57247">
    <property type="entry name" value="Bowman-Birk inhibitor, BBI"/>
    <property type="match status" value="1"/>
</dbReference>
<evidence type="ECO:0000256" key="5">
    <source>
        <dbReference type="RuleBase" id="RU003856"/>
    </source>
</evidence>
<dbReference type="AlphaFoldDB" id="A0AAD8WG08"/>
<evidence type="ECO:0000313" key="9">
    <source>
        <dbReference type="EMBL" id="KAK1660939.1"/>
    </source>
</evidence>
<dbReference type="Proteomes" id="UP001231189">
    <property type="component" value="Unassembled WGS sequence"/>
</dbReference>
<comment type="caution">
    <text evidence="9">The sequence shown here is derived from an EMBL/GenBank/DDBJ whole genome shotgun (WGS) entry which is preliminary data.</text>
</comment>
<feature type="region of interest" description="Disordered" evidence="6">
    <location>
        <begin position="164"/>
        <end position="247"/>
    </location>
</feature>
<dbReference type="InterPro" id="IPR000877">
    <property type="entry name" value="Prot_inh_BBI"/>
</dbReference>
<keyword evidence="2 5" id="KW-0646">Protease inhibitor</keyword>
<protein>
    <recommendedName>
        <fullName evidence="8">Bowman-Birk serine protease inhibitors family domain-containing protein</fullName>
    </recommendedName>
</protein>
<dbReference type="GO" id="GO:0005576">
    <property type="term" value="C:extracellular region"/>
    <property type="evidence" value="ECO:0007669"/>
    <property type="project" value="InterPro"/>
</dbReference>
<accession>A0AAD8WG08</accession>
<dbReference type="EMBL" id="JAUUTY010000003">
    <property type="protein sequence ID" value="KAK1660939.1"/>
    <property type="molecule type" value="Genomic_DNA"/>
</dbReference>
<dbReference type="PANTHER" id="PTHR33479">
    <property type="entry name" value="BOWMAN-BIRK TYPE BRAN TRYPSIN INHIBITOR"/>
    <property type="match status" value="1"/>
</dbReference>
<keyword evidence="4" id="KW-1015">Disulfide bond</keyword>
<feature type="signal peptide" evidence="7">
    <location>
        <begin position="1"/>
        <end position="25"/>
    </location>
</feature>
<evidence type="ECO:0000313" key="10">
    <source>
        <dbReference type="Proteomes" id="UP001231189"/>
    </source>
</evidence>
<dbReference type="PANTHER" id="PTHR33479:SF22">
    <property type="entry name" value="BOWMAN-BIRK TYPE BRAN TRYPSIN INHIBITOR"/>
    <property type="match status" value="1"/>
</dbReference>
<feature type="compositionally biased region" description="Basic and acidic residues" evidence="6">
    <location>
        <begin position="310"/>
        <end position="340"/>
    </location>
</feature>
<keyword evidence="10" id="KW-1185">Reference proteome</keyword>
<dbReference type="Gene3D" id="2.10.69.10">
    <property type="entry name" value="Cysteine Protease (Bromelain) Inhibitor, subunit H"/>
    <property type="match status" value="1"/>
</dbReference>
<feature type="chain" id="PRO_5042288163" description="Bowman-Birk serine protease inhibitors family domain-containing protein" evidence="7">
    <location>
        <begin position="26"/>
        <end position="540"/>
    </location>
</feature>
<evidence type="ECO:0000259" key="8">
    <source>
        <dbReference type="PROSITE" id="PS00281"/>
    </source>
</evidence>
<gene>
    <name evidence="9" type="ORF">QYE76_049098</name>
</gene>
<comment type="similarity">
    <text evidence="1 5">Belongs to the Bowman-Birk serine protease inhibitor family.</text>
</comment>